<name>A0A0G2J5Q5_9EURO</name>
<dbReference type="Proteomes" id="UP000034164">
    <property type="component" value="Unassembled WGS sequence"/>
</dbReference>
<protein>
    <submittedName>
        <fullName evidence="3">Uncharacterized protein</fullName>
    </submittedName>
</protein>
<dbReference type="PANTHER" id="PTHR46310">
    <property type="entry name" value="AMIDASE 1"/>
    <property type="match status" value="1"/>
</dbReference>
<organism evidence="3 4">
    <name type="scientific">[Emmonsia] crescens</name>
    <dbReference type="NCBI Taxonomy" id="73230"/>
    <lineage>
        <taxon>Eukaryota</taxon>
        <taxon>Fungi</taxon>
        <taxon>Dikarya</taxon>
        <taxon>Ascomycota</taxon>
        <taxon>Pezizomycotina</taxon>
        <taxon>Eurotiomycetes</taxon>
        <taxon>Eurotiomycetidae</taxon>
        <taxon>Onygenales</taxon>
        <taxon>Ajellomycetaceae</taxon>
        <taxon>Emergomyces</taxon>
    </lineage>
</organism>
<evidence type="ECO:0000313" key="4">
    <source>
        <dbReference type="Proteomes" id="UP000034164"/>
    </source>
</evidence>
<dbReference type="Pfam" id="PF01425">
    <property type="entry name" value="Amidase"/>
    <property type="match status" value="1"/>
</dbReference>
<sequence>MAQIKECTGSGEKIFSIQGARYIAPCSDTDVILSSSDEFSLVTVFTAPVTPETKITADWVREKVQAYKNIDDVFREAFLAGVIFLGASEDQVEVTDEAWAYLSMSGTQWIKFIPTVDASSKVLQGPYAISGNRLRDVWKLVDDTNGTCMTTFRPQQGSFKQLHLNNNDGQSLIVALPSRIKAQAISDSAIAGWRVLVKDNIHLKGVKSSLGNKAFHDTYPPQPETAECIKRLIDLGVVIAGKAKMTSFGNWEEPTEYTDYQAPWNPRGDQYQSPGGSSSGSAAAVSSYDWLDIAIGTDTWGSVTRPSLWCGCFGLRPSIGAVSSKGIEPCVSAWDTPGLLGRDLAKCRDFASAWLLDEALVKCPKPFSSVVWPTDFWRIIDPDQCKLAHQFIEDIESYLGFKHSEISFEEVWSKSPPSEAADLSLSDYINPATAALAYDAYHNSDDFRERYRNKFHREPYTTHRNQKVWDVGKTMLKEERDKGLERIGIYGRWFKDTILTHKHSNALIVLPIESVCPRYRDEPPTFKRPPQDGINTLALGPAMKSPVLAVPIGEITYESKVTKSMEKLPFVVGVMAPPGTDLALMDSVKEVLESVGRPTALKTGKTMFESLDATSQMINGEHSGASTARVLE</sequence>
<dbReference type="PANTHER" id="PTHR46310:SF7">
    <property type="entry name" value="AMIDASE 1"/>
    <property type="match status" value="1"/>
</dbReference>
<dbReference type="EMBL" id="LCZI01000375">
    <property type="protein sequence ID" value="KKZ66939.1"/>
    <property type="molecule type" value="Genomic_DNA"/>
</dbReference>
<dbReference type="OrthoDB" id="5423360at2759"/>
<dbReference type="SUPFAM" id="SSF75304">
    <property type="entry name" value="Amidase signature (AS) enzymes"/>
    <property type="match status" value="1"/>
</dbReference>
<gene>
    <name evidence="3" type="ORF">EMCG_07367</name>
</gene>
<dbReference type="InterPro" id="IPR036928">
    <property type="entry name" value="AS_sf"/>
</dbReference>
<dbReference type="InterPro" id="IPR058329">
    <property type="entry name" value="Arp1_N"/>
</dbReference>
<dbReference type="Gene3D" id="3.90.1300.10">
    <property type="entry name" value="Amidase signature (AS) domain"/>
    <property type="match status" value="1"/>
</dbReference>
<dbReference type="Pfam" id="PF26053">
    <property type="entry name" value="DUF8016"/>
    <property type="match status" value="1"/>
</dbReference>
<feature type="domain" description="Amidase" evidence="1">
    <location>
        <begin position="187"/>
        <end position="355"/>
    </location>
</feature>
<dbReference type="AlphaFoldDB" id="A0A0G2J5Q5"/>
<reference evidence="4" key="1">
    <citation type="journal article" date="2015" name="PLoS Genet.">
        <title>The dynamic genome and transcriptome of the human fungal pathogen Blastomyces and close relative Emmonsia.</title>
        <authorList>
            <person name="Munoz J.F."/>
            <person name="Gauthier G.M."/>
            <person name="Desjardins C.A."/>
            <person name="Gallo J.E."/>
            <person name="Holder J."/>
            <person name="Sullivan T.D."/>
            <person name="Marty A.J."/>
            <person name="Carmen J.C."/>
            <person name="Chen Z."/>
            <person name="Ding L."/>
            <person name="Gujja S."/>
            <person name="Magrini V."/>
            <person name="Misas E."/>
            <person name="Mitreva M."/>
            <person name="Priest M."/>
            <person name="Saif S."/>
            <person name="Whiston E.A."/>
            <person name="Young S."/>
            <person name="Zeng Q."/>
            <person name="Goldman W.E."/>
            <person name="Mardis E.R."/>
            <person name="Taylor J.W."/>
            <person name="McEwen J.G."/>
            <person name="Clay O.K."/>
            <person name="Klein B.S."/>
            <person name="Cuomo C.A."/>
        </authorList>
    </citation>
    <scope>NUCLEOTIDE SEQUENCE [LARGE SCALE GENOMIC DNA]</scope>
    <source>
        <strain evidence="4">UAMH 3008</strain>
    </source>
</reference>
<accession>A0A0G2J5Q5</accession>
<evidence type="ECO:0000259" key="1">
    <source>
        <dbReference type="Pfam" id="PF01425"/>
    </source>
</evidence>
<comment type="caution">
    <text evidence="3">The sequence shown here is derived from an EMBL/GenBank/DDBJ whole genome shotgun (WGS) entry which is preliminary data.</text>
</comment>
<dbReference type="InterPro" id="IPR023631">
    <property type="entry name" value="Amidase_dom"/>
</dbReference>
<dbReference type="VEuPathDB" id="FungiDB:EMCG_07367"/>
<proteinExistence type="predicted"/>
<evidence type="ECO:0000313" key="3">
    <source>
        <dbReference type="EMBL" id="KKZ66939.1"/>
    </source>
</evidence>
<evidence type="ECO:0000259" key="2">
    <source>
        <dbReference type="Pfam" id="PF26053"/>
    </source>
</evidence>
<feature type="domain" description="Scytalone dehydratase-like protein Arp1 N-terminal" evidence="2">
    <location>
        <begin position="40"/>
        <end position="117"/>
    </location>
</feature>